<dbReference type="RefSeq" id="WP_216648755.1">
    <property type="nucleotide sequence ID" value="NZ_WJIF01000002.1"/>
</dbReference>
<organism evidence="3 4">
    <name type="scientific">Agromyces agglutinans</name>
    <dbReference type="NCBI Taxonomy" id="2662258"/>
    <lineage>
        <taxon>Bacteria</taxon>
        <taxon>Bacillati</taxon>
        <taxon>Actinomycetota</taxon>
        <taxon>Actinomycetes</taxon>
        <taxon>Micrococcales</taxon>
        <taxon>Microbacteriaceae</taxon>
        <taxon>Agromyces</taxon>
    </lineage>
</organism>
<reference evidence="3 4" key="1">
    <citation type="submission" date="2019-10" db="EMBL/GenBank/DDBJ databases">
        <authorList>
            <person name="Nie G."/>
            <person name="Ming H."/>
            <person name="Yi B."/>
        </authorList>
    </citation>
    <scope>NUCLEOTIDE SEQUENCE [LARGE SCALE GENOMIC DNA]</scope>
    <source>
        <strain evidence="3 4">CFH 90414</strain>
    </source>
</reference>
<evidence type="ECO:0000313" key="3">
    <source>
        <dbReference type="EMBL" id="MRG59229.1"/>
    </source>
</evidence>
<dbReference type="InterPro" id="IPR050312">
    <property type="entry name" value="IolE/XylAMocC-like"/>
</dbReference>
<accession>A0A6I2F3S6</accession>
<dbReference type="PANTHER" id="PTHR12110:SF41">
    <property type="entry name" value="INOSOSE DEHYDRATASE"/>
    <property type="match status" value="1"/>
</dbReference>
<dbReference type="AlphaFoldDB" id="A0A6I2F3S6"/>
<dbReference type="Pfam" id="PF01261">
    <property type="entry name" value="AP_endonuc_2"/>
    <property type="match status" value="1"/>
</dbReference>
<dbReference type="Proteomes" id="UP000431080">
    <property type="component" value="Unassembled WGS sequence"/>
</dbReference>
<dbReference type="PANTHER" id="PTHR12110">
    <property type="entry name" value="HYDROXYPYRUVATE ISOMERASE"/>
    <property type="match status" value="1"/>
</dbReference>
<protein>
    <submittedName>
        <fullName evidence="3">TIM barrel protein</fullName>
    </submittedName>
</protein>
<keyword evidence="1" id="KW-0119">Carbohydrate metabolism</keyword>
<proteinExistence type="predicted"/>
<evidence type="ECO:0000313" key="4">
    <source>
        <dbReference type="Proteomes" id="UP000431080"/>
    </source>
</evidence>
<comment type="caution">
    <text evidence="3">The sequence shown here is derived from an EMBL/GenBank/DDBJ whole genome shotgun (WGS) entry which is preliminary data.</text>
</comment>
<gene>
    <name evidence="3" type="ORF">GE115_05000</name>
</gene>
<name>A0A6I2F3S6_9MICO</name>
<dbReference type="Gene3D" id="3.20.20.150">
    <property type="entry name" value="Divalent-metal-dependent TIM barrel enzymes"/>
    <property type="match status" value="1"/>
</dbReference>
<evidence type="ECO:0000259" key="2">
    <source>
        <dbReference type="Pfam" id="PF01261"/>
    </source>
</evidence>
<dbReference type="EMBL" id="WJIF01000002">
    <property type="protein sequence ID" value="MRG59229.1"/>
    <property type="molecule type" value="Genomic_DNA"/>
</dbReference>
<evidence type="ECO:0000256" key="1">
    <source>
        <dbReference type="ARBA" id="ARBA00023277"/>
    </source>
</evidence>
<sequence length="245" mass="25972">MASLSVQLYSVREALADDPRAAFERLVGLGFEEVELFDLVRWGPILAGPLGDLPLRAPVAHARIVGNADVADVFAAARELGVTTVIEPAVREGWDDAASVDRIAGRLNALAVDAAASGLVVGYHNHWWEFGDVGGRTAFEHFADHLAPEVVLELDAYWAATAGVDLVALGTRLAGRIRHLHVKDGPLELDPATQVPAGAGRADLRGVLRAVPDATRVLEFDAAPGDVFEALAASAAWVREPEGAR</sequence>
<dbReference type="SUPFAM" id="SSF51658">
    <property type="entry name" value="Xylose isomerase-like"/>
    <property type="match status" value="1"/>
</dbReference>
<feature type="domain" description="Xylose isomerase-like TIM barrel" evidence="2">
    <location>
        <begin position="53"/>
        <end position="212"/>
    </location>
</feature>
<keyword evidence="4" id="KW-1185">Reference proteome</keyword>
<dbReference type="InterPro" id="IPR036237">
    <property type="entry name" value="Xyl_isomerase-like_sf"/>
</dbReference>
<dbReference type="InterPro" id="IPR013022">
    <property type="entry name" value="Xyl_isomerase-like_TIM-brl"/>
</dbReference>